<dbReference type="AlphaFoldDB" id="A0A2W5Z3W9"/>
<dbReference type="Proteomes" id="UP000248724">
    <property type="component" value="Unassembled WGS sequence"/>
</dbReference>
<reference evidence="1 2" key="1">
    <citation type="journal article" date="2017" name="Nature">
        <title>Atmospheric trace gases support primary production in Antarctic desert surface soil.</title>
        <authorList>
            <person name="Ji M."/>
            <person name="Greening C."/>
            <person name="Vanwonterghem I."/>
            <person name="Carere C.R."/>
            <person name="Bay S.K."/>
            <person name="Steen J.A."/>
            <person name="Montgomery K."/>
            <person name="Lines T."/>
            <person name="Beardall J."/>
            <person name="van Dorst J."/>
            <person name="Snape I."/>
            <person name="Stott M.B."/>
            <person name="Hugenholtz P."/>
            <person name="Ferrari B.C."/>
        </authorList>
    </citation>
    <scope>NUCLEOTIDE SEQUENCE [LARGE SCALE GENOMIC DNA]</scope>
    <source>
        <strain evidence="1">RRmetagenome_bin12</strain>
    </source>
</reference>
<gene>
    <name evidence="1" type="ORF">DLM65_15455</name>
</gene>
<sequence>MDPGRTGGTDPYGDQDRIAEAMRQTREAEAAGALLRAAIARDRDRLIAFDALITLLEERNLRGDRQLDRQMRARVRQLQEEVGVPLPRSALRARSTTRLHAVLMDWQEALANLLLPNRFEFLDLGDTRDDGGSDGS</sequence>
<accession>A0A2W5Z3W9</accession>
<proteinExistence type="predicted"/>
<dbReference type="EMBL" id="QHBU01000293">
    <property type="protein sequence ID" value="PZR77575.1"/>
    <property type="molecule type" value="Genomic_DNA"/>
</dbReference>
<evidence type="ECO:0000313" key="2">
    <source>
        <dbReference type="Proteomes" id="UP000248724"/>
    </source>
</evidence>
<name>A0A2W5Z3W9_9BACT</name>
<organism evidence="1 2">
    <name type="scientific">Candidatus Aeolococcus gillhamiae</name>
    <dbReference type="NCBI Taxonomy" id="3127015"/>
    <lineage>
        <taxon>Bacteria</taxon>
        <taxon>Bacillati</taxon>
        <taxon>Candidatus Dormiibacterota</taxon>
        <taxon>Candidatus Dormibacteria</taxon>
        <taxon>Candidatus Aeolococcales</taxon>
        <taxon>Candidatus Aeolococcaceae</taxon>
        <taxon>Candidatus Aeolococcus</taxon>
    </lineage>
</organism>
<protein>
    <submittedName>
        <fullName evidence="1">Uncharacterized protein</fullName>
    </submittedName>
</protein>
<evidence type="ECO:0000313" key="1">
    <source>
        <dbReference type="EMBL" id="PZR77575.1"/>
    </source>
</evidence>
<comment type="caution">
    <text evidence="1">The sequence shown here is derived from an EMBL/GenBank/DDBJ whole genome shotgun (WGS) entry which is preliminary data.</text>
</comment>